<evidence type="ECO:0000256" key="2">
    <source>
        <dbReference type="ARBA" id="ARBA00004401"/>
    </source>
</evidence>
<name>A0A839QUR0_9MICO</name>
<feature type="active site" evidence="7">
    <location>
        <position position="30"/>
    </location>
</feature>
<protein>
    <recommendedName>
        <fullName evidence="4 8">Signal peptidase I</fullName>
        <ecNumber evidence="4 8">3.4.21.89</ecNumber>
    </recommendedName>
</protein>
<evidence type="ECO:0000256" key="6">
    <source>
        <dbReference type="ARBA" id="ARBA00022801"/>
    </source>
</evidence>
<dbReference type="EMBL" id="JACHWP010000001">
    <property type="protein sequence ID" value="MBB3021761.1"/>
    <property type="molecule type" value="Genomic_DNA"/>
</dbReference>
<comment type="caution">
    <text evidence="10">The sequence shown here is derived from an EMBL/GenBank/DDBJ whole genome shotgun (WGS) entry which is preliminary data.</text>
</comment>
<dbReference type="AlphaFoldDB" id="A0A839QUR0"/>
<keyword evidence="11" id="KW-1185">Reference proteome</keyword>
<dbReference type="Pfam" id="PF10502">
    <property type="entry name" value="Peptidase_S26"/>
    <property type="match status" value="1"/>
</dbReference>
<dbReference type="CDD" id="cd06530">
    <property type="entry name" value="S26_SPase_I"/>
    <property type="match status" value="1"/>
</dbReference>
<comment type="similarity">
    <text evidence="3 8">Belongs to the peptidase S26 family.</text>
</comment>
<gene>
    <name evidence="10" type="ORF">FHX50_000009</name>
</gene>
<evidence type="ECO:0000256" key="7">
    <source>
        <dbReference type="PIRSR" id="PIRSR600223-1"/>
    </source>
</evidence>
<dbReference type="InterPro" id="IPR000223">
    <property type="entry name" value="Pept_S26A_signal_pept_1"/>
</dbReference>
<comment type="subcellular location">
    <subcellularLocation>
        <location evidence="2">Cell membrane</location>
        <topology evidence="2">Single-pass type II membrane protein</topology>
    </subcellularLocation>
    <subcellularLocation>
        <location evidence="8">Membrane</location>
        <topology evidence="8">Single-pass type II membrane protein</topology>
    </subcellularLocation>
</comment>
<dbReference type="PROSITE" id="PS00501">
    <property type="entry name" value="SPASE_I_1"/>
    <property type="match status" value="1"/>
</dbReference>
<dbReference type="InterPro" id="IPR019758">
    <property type="entry name" value="Pept_S26A_signal_pept_1_CS"/>
</dbReference>
<dbReference type="SUPFAM" id="SSF51306">
    <property type="entry name" value="LexA/Signal peptidase"/>
    <property type="match status" value="1"/>
</dbReference>
<dbReference type="InterPro" id="IPR036286">
    <property type="entry name" value="LexA/Signal_pep-like_sf"/>
</dbReference>
<evidence type="ECO:0000256" key="8">
    <source>
        <dbReference type="RuleBase" id="RU362042"/>
    </source>
</evidence>
<dbReference type="EC" id="3.4.21.89" evidence="4 8"/>
<dbReference type="GO" id="GO:0004252">
    <property type="term" value="F:serine-type endopeptidase activity"/>
    <property type="evidence" value="ECO:0007669"/>
    <property type="project" value="InterPro"/>
</dbReference>
<dbReference type="InterPro" id="IPR019756">
    <property type="entry name" value="Pept_S26A_signal_pept_1_Ser-AS"/>
</dbReference>
<accession>A0A839QUR0</accession>
<dbReference type="PROSITE" id="PS00761">
    <property type="entry name" value="SPASE_I_3"/>
    <property type="match status" value="1"/>
</dbReference>
<organism evidence="10 11">
    <name type="scientific">Helcobacillus massiliensis</name>
    <dbReference type="NCBI Taxonomy" id="521392"/>
    <lineage>
        <taxon>Bacteria</taxon>
        <taxon>Bacillati</taxon>
        <taxon>Actinomycetota</taxon>
        <taxon>Actinomycetes</taxon>
        <taxon>Micrococcales</taxon>
        <taxon>Dermabacteraceae</taxon>
        <taxon>Helcobacillus</taxon>
    </lineage>
</organism>
<dbReference type="GO" id="GO:0006465">
    <property type="term" value="P:signal peptide processing"/>
    <property type="evidence" value="ECO:0007669"/>
    <property type="project" value="InterPro"/>
</dbReference>
<reference evidence="10 11" key="1">
    <citation type="submission" date="2020-08" db="EMBL/GenBank/DDBJ databases">
        <title>Sequencing the genomes of 1000 actinobacteria strains.</title>
        <authorList>
            <person name="Klenk H.-P."/>
        </authorList>
    </citation>
    <scope>NUCLEOTIDE SEQUENCE [LARGE SCALE GENOMIC DNA]</scope>
    <source>
        <strain evidence="10 11">DSM 23040</strain>
    </source>
</reference>
<dbReference type="RefSeq" id="WP_311199377.1">
    <property type="nucleotide sequence ID" value="NZ_CBCSFZ010000028.1"/>
</dbReference>
<sequence>MVAVSVILALLAVLGVRQFVTEPFRIPSESMQPTLQRGDVILVDRSTRGTAERGQVVVFDGTGYFSSADGSTHFWTKRVIGIGGDEVQCCSPSGAITVNGDELDEPYLPPGVKPSAQEFHVKVPAGRMFVLGDNRENSADSRSQLGAPGGGMVPVERVRGEVRWIVLPPGRFGGAPDLG</sequence>
<dbReference type="PANTHER" id="PTHR43390:SF1">
    <property type="entry name" value="CHLOROPLAST PROCESSING PEPTIDASE"/>
    <property type="match status" value="1"/>
</dbReference>
<dbReference type="GO" id="GO:0009003">
    <property type="term" value="F:signal peptidase activity"/>
    <property type="evidence" value="ECO:0007669"/>
    <property type="project" value="UniProtKB-EC"/>
</dbReference>
<dbReference type="Gene3D" id="2.10.109.10">
    <property type="entry name" value="Umud Fragment, subunit A"/>
    <property type="match status" value="1"/>
</dbReference>
<dbReference type="GO" id="GO:0005886">
    <property type="term" value="C:plasma membrane"/>
    <property type="evidence" value="ECO:0007669"/>
    <property type="project" value="UniProtKB-SubCell"/>
</dbReference>
<evidence type="ECO:0000256" key="3">
    <source>
        <dbReference type="ARBA" id="ARBA00009370"/>
    </source>
</evidence>
<dbReference type="NCBIfam" id="TIGR02227">
    <property type="entry name" value="sigpep_I_bact"/>
    <property type="match status" value="1"/>
</dbReference>
<evidence type="ECO:0000313" key="10">
    <source>
        <dbReference type="EMBL" id="MBB3021761.1"/>
    </source>
</evidence>
<dbReference type="PRINTS" id="PR00727">
    <property type="entry name" value="LEADERPTASE"/>
</dbReference>
<comment type="catalytic activity">
    <reaction evidence="1 8">
        <text>Cleavage of hydrophobic, N-terminal signal or leader sequences from secreted and periplasmic proteins.</text>
        <dbReference type="EC" id="3.4.21.89"/>
    </reaction>
</comment>
<dbReference type="InterPro" id="IPR019533">
    <property type="entry name" value="Peptidase_S26"/>
</dbReference>
<feature type="active site" evidence="7">
    <location>
        <position position="77"/>
    </location>
</feature>
<keyword evidence="6 8" id="KW-0378">Hydrolase</keyword>
<evidence type="ECO:0000313" key="11">
    <source>
        <dbReference type="Proteomes" id="UP000568050"/>
    </source>
</evidence>
<evidence type="ECO:0000259" key="9">
    <source>
        <dbReference type="Pfam" id="PF10502"/>
    </source>
</evidence>
<keyword evidence="5 8" id="KW-0645">Protease</keyword>
<proteinExistence type="inferred from homology"/>
<dbReference type="PANTHER" id="PTHR43390">
    <property type="entry name" value="SIGNAL PEPTIDASE I"/>
    <property type="match status" value="1"/>
</dbReference>
<evidence type="ECO:0000256" key="1">
    <source>
        <dbReference type="ARBA" id="ARBA00000677"/>
    </source>
</evidence>
<dbReference type="Proteomes" id="UP000568050">
    <property type="component" value="Unassembled WGS sequence"/>
</dbReference>
<feature type="domain" description="Peptidase S26" evidence="9">
    <location>
        <begin position="3"/>
        <end position="166"/>
    </location>
</feature>
<evidence type="ECO:0000256" key="5">
    <source>
        <dbReference type="ARBA" id="ARBA00022670"/>
    </source>
</evidence>
<evidence type="ECO:0000256" key="4">
    <source>
        <dbReference type="ARBA" id="ARBA00013208"/>
    </source>
</evidence>